<dbReference type="EMBL" id="CP017305">
    <property type="protein sequence ID" value="AOS82746.1"/>
    <property type="molecule type" value="Genomic_DNA"/>
</dbReference>
<protein>
    <recommendedName>
        <fullName evidence="9">Polysaccharide biosynthesis protein</fullName>
    </recommendedName>
</protein>
<dbReference type="AlphaFoldDB" id="A0A1D8CV95"/>
<feature type="transmembrane region" description="Helical" evidence="6">
    <location>
        <begin position="310"/>
        <end position="327"/>
    </location>
</feature>
<dbReference type="Proteomes" id="UP000095185">
    <property type="component" value="Chromosome"/>
</dbReference>
<feature type="transmembrane region" description="Helical" evidence="6">
    <location>
        <begin position="406"/>
        <end position="423"/>
    </location>
</feature>
<evidence type="ECO:0000256" key="2">
    <source>
        <dbReference type="ARBA" id="ARBA00022475"/>
    </source>
</evidence>
<evidence type="ECO:0008006" key="9">
    <source>
        <dbReference type="Google" id="ProtNLM"/>
    </source>
</evidence>
<comment type="subcellular location">
    <subcellularLocation>
        <location evidence="1">Cell membrane</location>
        <topology evidence="1">Multi-pass membrane protein</topology>
    </subcellularLocation>
</comment>
<proteinExistence type="predicted"/>
<evidence type="ECO:0000256" key="1">
    <source>
        <dbReference type="ARBA" id="ARBA00004651"/>
    </source>
</evidence>
<evidence type="ECO:0000256" key="6">
    <source>
        <dbReference type="SAM" id="Phobius"/>
    </source>
</evidence>
<feature type="transmembrane region" description="Helical" evidence="6">
    <location>
        <begin position="187"/>
        <end position="210"/>
    </location>
</feature>
<name>A0A1D8CV95_CHLLM</name>
<keyword evidence="4 6" id="KW-1133">Transmembrane helix</keyword>
<dbReference type="GO" id="GO:0005886">
    <property type="term" value="C:plasma membrane"/>
    <property type="evidence" value="ECO:0007669"/>
    <property type="project" value="UniProtKB-SubCell"/>
</dbReference>
<feature type="transmembrane region" description="Helical" evidence="6">
    <location>
        <begin position="465"/>
        <end position="488"/>
    </location>
</feature>
<feature type="transmembrane region" description="Helical" evidence="6">
    <location>
        <begin position="347"/>
        <end position="368"/>
    </location>
</feature>
<dbReference type="OrthoDB" id="5365632at2"/>
<evidence type="ECO:0000256" key="4">
    <source>
        <dbReference type="ARBA" id="ARBA00022989"/>
    </source>
</evidence>
<feature type="transmembrane region" description="Helical" evidence="6">
    <location>
        <begin position="7"/>
        <end position="29"/>
    </location>
</feature>
<reference evidence="7" key="1">
    <citation type="submission" date="2016-09" db="EMBL/GenBank/DDBJ databases">
        <title>Genome sequence of Chlorobaculum limnaeum.</title>
        <authorList>
            <person name="Liu Z."/>
            <person name="Tank M."/>
            <person name="Bryant D.A."/>
        </authorList>
    </citation>
    <scope>NUCLEOTIDE SEQUENCE [LARGE SCALE GENOMIC DNA]</scope>
    <source>
        <strain evidence="7">DSM 1677</strain>
    </source>
</reference>
<gene>
    <name evidence="7" type="ORF">BIU88_00420</name>
</gene>
<dbReference type="InterPro" id="IPR050833">
    <property type="entry name" value="Poly_Biosynth_Transport"/>
</dbReference>
<accession>A0A1D8CV95</accession>
<keyword evidence="8" id="KW-1185">Reference proteome</keyword>
<keyword evidence="3 6" id="KW-0812">Transmembrane</keyword>
<keyword evidence="5 6" id="KW-0472">Membrane</keyword>
<evidence type="ECO:0000313" key="7">
    <source>
        <dbReference type="EMBL" id="AOS82746.1"/>
    </source>
</evidence>
<feature type="transmembrane region" description="Helical" evidence="6">
    <location>
        <begin position="380"/>
        <end position="400"/>
    </location>
</feature>
<evidence type="ECO:0000313" key="8">
    <source>
        <dbReference type="Proteomes" id="UP000095185"/>
    </source>
</evidence>
<dbReference type="PANTHER" id="PTHR30250:SF26">
    <property type="entry name" value="PSMA PROTEIN"/>
    <property type="match status" value="1"/>
</dbReference>
<keyword evidence="2" id="KW-1003">Cell membrane</keyword>
<evidence type="ECO:0000256" key="3">
    <source>
        <dbReference type="ARBA" id="ARBA00022692"/>
    </source>
</evidence>
<feature type="transmembrane region" description="Helical" evidence="6">
    <location>
        <begin position="84"/>
        <end position="107"/>
    </location>
</feature>
<dbReference type="STRING" id="274537.BIU88_00420"/>
<feature type="transmembrane region" description="Helical" evidence="6">
    <location>
        <begin position="435"/>
        <end position="453"/>
    </location>
</feature>
<feature type="transmembrane region" description="Helical" evidence="6">
    <location>
        <begin position="127"/>
        <end position="147"/>
    </location>
</feature>
<dbReference type="RefSeq" id="WP_069808478.1">
    <property type="nucleotide sequence ID" value="NZ_CP017305.1"/>
</dbReference>
<feature type="transmembrane region" description="Helical" evidence="6">
    <location>
        <begin position="41"/>
        <end position="63"/>
    </location>
</feature>
<feature type="transmembrane region" description="Helical" evidence="6">
    <location>
        <begin position="159"/>
        <end position="181"/>
    </location>
</feature>
<sequence>MNSSQRMIINTLATFSRSVLAGGLALFSSRWILNALGQVDFGLFSLVGSLIAFISLLNGVLGGSAGRFFAFSIGKGDAKEVNQWFNTAIVIHFILSFILVGAGWPIGEYFIRYVLDIPDDRLISSLMVFRLSLMAAFFTMLGVPYISMFSAKQHISETAFWTLLQAIMNFILAFSLTYFTNDRLVDYAIGIVFITFFITALQVIRAINIFPECRIKRKHLFDKVRAIELFNYASWSLIGCLGGLLRNQGTAVMMNLFHGPIANAAYGIANQVSSQTGVLAQSMVGAMSPEITSAAGRNDRQRFLDLSFRASRFGVLLVLMIVIPFYIEMDYVLRLWLKNPPPDTAIFSKLILISFLLDRLTIGHMIAINSNRKVAAYQSSVGIILMLSFPLAYLFLKIFFAPQTALFAFIVTSSGCTIGRIYWGNRLVGLSPRRWLTDVMIRCIIVALPVYFLSLVPEMFFPPTFLRLVLTLLVSIVAIAIIGWYYGIDMSERFYIKQNIKAIYGKIVSKSMS</sequence>
<evidence type="ECO:0000256" key="5">
    <source>
        <dbReference type="ARBA" id="ARBA00023136"/>
    </source>
</evidence>
<dbReference type="KEGG" id="clz:BIU88_00420"/>
<dbReference type="PANTHER" id="PTHR30250">
    <property type="entry name" value="PST FAMILY PREDICTED COLANIC ACID TRANSPORTER"/>
    <property type="match status" value="1"/>
</dbReference>
<organism evidence="7 8">
    <name type="scientific">Chlorobaculum limnaeum</name>
    <dbReference type="NCBI Taxonomy" id="274537"/>
    <lineage>
        <taxon>Bacteria</taxon>
        <taxon>Pseudomonadati</taxon>
        <taxon>Chlorobiota</taxon>
        <taxon>Chlorobiia</taxon>
        <taxon>Chlorobiales</taxon>
        <taxon>Chlorobiaceae</taxon>
        <taxon>Chlorobaculum</taxon>
    </lineage>
</organism>